<accession>A0A2U1AYS2</accession>
<gene>
    <name evidence="2" type="ORF">C8D82_11336</name>
</gene>
<keyword evidence="3" id="KW-1185">Reference proteome</keyword>
<sequence>MEMQRHSGGKLSPEEAERLEICEATIDSGLKTFWEVGVALAEVRDKRLWYGAYASFTEYLDKKWHLRRSYAGSLMLAADIRMELAERVAERREKLRAARPAEAPEPEADDGLPPFDLPDSVESACALRKLDTEDKIRVLEELKSRELPASKSNIKQVVDQILPPSPKIPKLSYGTIRNSIDAIVRQAEFFDSLDPDRIGELFQSPEHREQAVGALKKMVGILENRLAVPDDDEDEENC</sequence>
<organism evidence="2 3">
    <name type="scientific">Victivallis vadensis</name>
    <dbReference type="NCBI Taxonomy" id="172901"/>
    <lineage>
        <taxon>Bacteria</taxon>
        <taxon>Pseudomonadati</taxon>
        <taxon>Lentisphaerota</taxon>
        <taxon>Lentisphaeria</taxon>
        <taxon>Victivallales</taxon>
        <taxon>Victivallaceae</taxon>
        <taxon>Victivallis</taxon>
    </lineage>
</organism>
<dbReference type="Proteomes" id="UP000245959">
    <property type="component" value="Unassembled WGS sequence"/>
</dbReference>
<protein>
    <submittedName>
        <fullName evidence="2">Uncharacterized protein</fullName>
    </submittedName>
</protein>
<evidence type="ECO:0000313" key="2">
    <source>
        <dbReference type="EMBL" id="PVY41563.1"/>
    </source>
</evidence>
<proteinExistence type="predicted"/>
<comment type="caution">
    <text evidence="2">The sequence shown here is derived from an EMBL/GenBank/DDBJ whole genome shotgun (WGS) entry which is preliminary data.</text>
</comment>
<dbReference type="RefSeq" id="WP_116883985.1">
    <property type="nucleotide sequence ID" value="NZ_QEKH01000013.1"/>
</dbReference>
<name>A0A2U1AYS2_9BACT</name>
<evidence type="ECO:0000313" key="3">
    <source>
        <dbReference type="Proteomes" id="UP000245959"/>
    </source>
</evidence>
<dbReference type="EMBL" id="QEKH01000013">
    <property type="protein sequence ID" value="PVY41563.1"/>
    <property type="molecule type" value="Genomic_DNA"/>
</dbReference>
<dbReference type="AlphaFoldDB" id="A0A2U1AYS2"/>
<evidence type="ECO:0000256" key="1">
    <source>
        <dbReference type="SAM" id="MobiDB-lite"/>
    </source>
</evidence>
<feature type="region of interest" description="Disordered" evidence="1">
    <location>
        <begin position="95"/>
        <end position="115"/>
    </location>
</feature>
<dbReference type="GeneID" id="78295292"/>
<reference evidence="2 3" key="1">
    <citation type="submission" date="2018-04" db="EMBL/GenBank/DDBJ databases">
        <title>Genomic Encyclopedia of Type Strains, Phase IV (KMG-IV): sequencing the most valuable type-strain genomes for metagenomic binning, comparative biology and taxonomic classification.</title>
        <authorList>
            <person name="Goeker M."/>
        </authorList>
    </citation>
    <scope>NUCLEOTIDE SEQUENCE [LARGE SCALE GENOMIC DNA]</scope>
    <source>
        <strain evidence="2 3">DSM 14823</strain>
    </source>
</reference>